<keyword evidence="1" id="KW-1133">Transmembrane helix</keyword>
<accession>A0A075GCA8</accession>
<evidence type="ECO:0000256" key="1">
    <source>
        <dbReference type="SAM" id="Phobius"/>
    </source>
</evidence>
<keyword evidence="1" id="KW-0472">Membrane</keyword>
<evidence type="ECO:0000313" key="2">
    <source>
        <dbReference type="EMBL" id="AIF01264.1"/>
    </source>
</evidence>
<dbReference type="EMBL" id="KF900616">
    <property type="protein sequence ID" value="AIF01264.1"/>
    <property type="molecule type" value="Genomic_DNA"/>
</dbReference>
<feature type="transmembrane region" description="Helical" evidence="1">
    <location>
        <begin position="46"/>
        <end position="71"/>
    </location>
</feature>
<reference evidence="2" key="1">
    <citation type="journal article" date="2014" name="Genome Biol. Evol.">
        <title>Pangenome evidence for extensive interdomain horizontal transfer affecting lineage core and shell genes in uncultured planktonic thaumarchaeota and euryarchaeota.</title>
        <authorList>
            <person name="Deschamps P."/>
            <person name="Zivanovic Y."/>
            <person name="Moreira D."/>
            <person name="Rodriguez-Valera F."/>
            <person name="Lopez-Garcia P."/>
        </authorList>
    </citation>
    <scope>NUCLEOTIDE SEQUENCE</scope>
</reference>
<dbReference type="AlphaFoldDB" id="A0A075GCA8"/>
<organism evidence="2">
    <name type="scientific">uncultured marine group II/III euryarchaeote KM3_144_H10</name>
    <dbReference type="NCBI Taxonomy" id="1457880"/>
    <lineage>
        <taxon>Archaea</taxon>
        <taxon>Methanobacteriati</taxon>
        <taxon>Methanobacteriota</taxon>
        <taxon>environmental samples</taxon>
    </lineage>
</organism>
<feature type="transmembrane region" description="Helical" evidence="1">
    <location>
        <begin position="12"/>
        <end position="34"/>
    </location>
</feature>
<name>A0A075GCA8_9EURY</name>
<evidence type="ECO:0008006" key="3">
    <source>
        <dbReference type="Google" id="ProtNLM"/>
    </source>
</evidence>
<protein>
    <recommendedName>
        <fullName evidence="3">DUF304 domain-containing protein</fullName>
    </recommendedName>
</protein>
<sequence length="168" mass="19061">MMYNEQSRPRFYYLLPCIVLVSLIGSITLFLALGVGEKGIFTIVTIGYWLAFGIPIMWFIWLSWAFSIYAIQYDGNSLSFGYLGWDVQLKNSEIISAKIVEIKWIKWGGMGWRIKGMKSIGYITSSGSGIEIKTTRKGRFYTFNCQDPQSLLNDLRTGGITIEHDSAV</sequence>
<proteinExistence type="predicted"/>
<keyword evidence="1" id="KW-0812">Transmembrane</keyword>